<evidence type="ECO:0000313" key="10">
    <source>
        <dbReference type="EMBL" id="TCD12033.1"/>
    </source>
</evidence>
<evidence type="ECO:0000256" key="8">
    <source>
        <dbReference type="SAM" id="SignalP"/>
    </source>
</evidence>
<dbReference type="Proteomes" id="UP000291485">
    <property type="component" value="Unassembled WGS sequence"/>
</dbReference>
<dbReference type="NCBIfam" id="TIGR04057">
    <property type="entry name" value="SusC_RagA_signa"/>
    <property type="match status" value="1"/>
</dbReference>
<evidence type="ECO:0000256" key="6">
    <source>
        <dbReference type="ARBA" id="ARBA00023237"/>
    </source>
</evidence>
<dbReference type="GO" id="GO:0009279">
    <property type="term" value="C:cell outer membrane"/>
    <property type="evidence" value="ECO:0007669"/>
    <property type="project" value="UniProtKB-SubCell"/>
</dbReference>
<dbReference type="InterPro" id="IPR008969">
    <property type="entry name" value="CarboxyPept-like_regulatory"/>
</dbReference>
<dbReference type="EMBL" id="SJSN01000002">
    <property type="protein sequence ID" value="TCD12033.1"/>
    <property type="molecule type" value="Genomic_DNA"/>
</dbReference>
<dbReference type="SUPFAM" id="SSF56935">
    <property type="entry name" value="Porins"/>
    <property type="match status" value="1"/>
</dbReference>
<dbReference type="RefSeq" id="WP_131556513.1">
    <property type="nucleotide sequence ID" value="NZ_SJSN01000002.1"/>
</dbReference>
<dbReference type="Gene3D" id="2.170.130.10">
    <property type="entry name" value="TonB-dependent receptor, plug domain"/>
    <property type="match status" value="1"/>
</dbReference>
<dbReference type="Gene3D" id="2.40.170.20">
    <property type="entry name" value="TonB-dependent receptor, beta-barrel domain"/>
    <property type="match status" value="1"/>
</dbReference>
<dbReference type="PROSITE" id="PS52016">
    <property type="entry name" value="TONB_DEPENDENT_REC_3"/>
    <property type="match status" value="1"/>
</dbReference>
<dbReference type="InterPro" id="IPR037066">
    <property type="entry name" value="Plug_dom_sf"/>
</dbReference>
<dbReference type="Pfam" id="PF13715">
    <property type="entry name" value="CarbopepD_reg_2"/>
    <property type="match status" value="1"/>
</dbReference>
<accession>A0A4R0P587</accession>
<keyword evidence="11" id="KW-1185">Reference proteome</keyword>
<organism evidence="10 11">
    <name type="scientific">Pedobacter frigidisoli</name>
    <dbReference type="NCBI Taxonomy" id="2530455"/>
    <lineage>
        <taxon>Bacteria</taxon>
        <taxon>Pseudomonadati</taxon>
        <taxon>Bacteroidota</taxon>
        <taxon>Sphingobacteriia</taxon>
        <taxon>Sphingobacteriales</taxon>
        <taxon>Sphingobacteriaceae</taxon>
        <taxon>Pedobacter</taxon>
    </lineage>
</organism>
<protein>
    <submittedName>
        <fullName evidence="10">TonB-dependent receptor</fullName>
    </submittedName>
</protein>
<feature type="signal peptide" evidence="8">
    <location>
        <begin position="1"/>
        <end position="32"/>
    </location>
</feature>
<dbReference type="AlphaFoldDB" id="A0A4R0P587"/>
<keyword evidence="3 7" id="KW-1134">Transmembrane beta strand</keyword>
<feature type="chain" id="PRO_5020773334" evidence="8">
    <location>
        <begin position="33"/>
        <end position="995"/>
    </location>
</feature>
<dbReference type="NCBIfam" id="TIGR04056">
    <property type="entry name" value="OMP_RagA_SusC"/>
    <property type="match status" value="1"/>
</dbReference>
<gene>
    <name evidence="10" type="ORF">EZ449_03130</name>
</gene>
<proteinExistence type="inferred from homology"/>
<keyword evidence="10" id="KW-0675">Receptor</keyword>
<dbReference type="InterPro" id="IPR012910">
    <property type="entry name" value="Plug_dom"/>
</dbReference>
<dbReference type="SUPFAM" id="SSF49464">
    <property type="entry name" value="Carboxypeptidase regulatory domain-like"/>
    <property type="match status" value="1"/>
</dbReference>
<evidence type="ECO:0000259" key="9">
    <source>
        <dbReference type="Pfam" id="PF07715"/>
    </source>
</evidence>
<keyword evidence="8" id="KW-0732">Signal</keyword>
<evidence type="ECO:0000256" key="4">
    <source>
        <dbReference type="ARBA" id="ARBA00022692"/>
    </source>
</evidence>
<reference evidence="10 11" key="1">
    <citation type="submission" date="2019-02" db="EMBL/GenBank/DDBJ databases">
        <title>Pedobacter sp. RP-3-11 sp. nov., isolated from Arctic soil.</title>
        <authorList>
            <person name="Dahal R.H."/>
        </authorList>
    </citation>
    <scope>NUCLEOTIDE SEQUENCE [LARGE SCALE GENOMIC DNA]</scope>
    <source>
        <strain evidence="10 11">RP-3-11</strain>
    </source>
</reference>
<dbReference type="InterPro" id="IPR023997">
    <property type="entry name" value="TonB-dep_OMP_SusC/RagA_CS"/>
</dbReference>
<dbReference type="Pfam" id="PF07715">
    <property type="entry name" value="Plug"/>
    <property type="match status" value="1"/>
</dbReference>
<evidence type="ECO:0000256" key="5">
    <source>
        <dbReference type="ARBA" id="ARBA00023136"/>
    </source>
</evidence>
<evidence type="ECO:0000256" key="3">
    <source>
        <dbReference type="ARBA" id="ARBA00022452"/>
    </source>
</evidence>
<keyword evidence="4 7" id="KW-0812">Transmembrane</keyword>
<comment type="subcellular location">
    <subcellularLocation>
        <location evidence="1 7">Cell outer membrane</location>
        <topology evidence="1 7">Multi-pass membrane protein</topology>
    </subcellularLocation>
</comment>
<dbReference type="InterPro" id="IPR023996">
    <property type="entry name" value="TonB-dep_OMP_SusC/RagA"/>
</dbReference>
<keyword evidence="6 7" id="KW-0998">Cell outer membrane</keyword>
<sequence>MKKNYKFNYLSLIGRWQFLAIFLLACSLNVLAQGSKTITGKVIDETNQPVPGVTIRIKGVNGGTSTNSDGIYNIQAKNGDVLVYSMLGGISKEIIVTNQTTINVTLMPDNQTLKDVVVIGYGTANKKDLTGAVTSIKSEEFNQGVMVNPAQLLQGKVAGLNVTKSGDPNAKPSTILRGPSTLREGAAQEPFYVIDGVPGASIDLLAPSDIENIDILKDASSTAIYGSRAANGVIIVTTKRSKNGQARLSYNGYAAVEKVSKKYDMLSAPELRQYLADNKQILNAVDDDGSDTNWQSLLERTGYTQNHNLSYGGAGLASDYGASVNYLDNQGILKNTSLKRTIVRGYINQKFFNDRLKLGLTITNSNSKSSDIYQSQALPNMLFYLPTVSPFNTDGTYKENYNRTGSGTRNPLSIVDNNRIDNLNNKTLINGMAQLNILDGLRFTASVSSQRDQNNYSTYLNSQSGLARGVNGQAQKVDVLNKSQVLEGYFNYDKTFGKHSLKLLAGYSWQEDRTNDGFGVTTQNFSNDNLGYNNLFLSNPTLLSQIAFTNAPISTLRLISYYGRVQYNYNEKYLFQASLRDDGSSAFGRNNRWGLFPAVSAGWRIIGEDFMKAVPVISDLKLRAGYGVSGNSLGFDAFSSLLIYGTLSGSNKFLNNGNISNAIGPVRNENPDLKWESTATTNIGLDFGLFKDRITGSIDFYIKQTSDLIYDRYEVSTTQFFLPTITANVGKIKNTGVEFALNAVVVKTDDFKWTTSPNIAHNKNEVETLSDDFYKIAAIQTAQLGGKGQSGNYSQLIQPGYALGTFNLWNYAGKNAAGVSTYINAAGQTIATQPLTTDAKIAGDAQPKLIYGWANSFSYKNWDLNFLVRGVLGNKILNATAASLNNPADAKLQNIPRFTIGESFSDINAYLISDRFLESGSYLRLDNATLGYSIKPKTISIKAIRLYVTANNLFVITNYTGIDPEINIGGLTPGIDNNNYYPKTRTFSFGVSASF</sequence>
<feature type="domain" description="TonB-dependent receptor plug" evidence="9">
    <location>
        <begin position="126"/>
        <end position="233"/>
    </location>
</feature>
<dbReference type="PROSITE" id="PS51257">
    <property type="entry name" value="PROKAR_LIPOPROTEIN"/>
    <property type="match status" value="1"/>
</dbReference>
<evidence type="ECO:0000256" key="7">
    <source>
        <dbReference type="PROSITE-ProRule" id="PRU01360"/>
    </source>
</evidence>
<evidence type="ECO:0000313" key="11">
    <source>
        <dbReference type="Proteomes" id="UP000291485"/>
    </source>
</evidence>
<evidence type="ECO:0000256" key="2">
    <source>
        <dbReference type="ARBA" id="ARBA00022448"/>
    </source>
</evidence>
<comment type="similarity">
    <text evidence="7">Belongs to the TonB-dependent receptor family.</text>
</comment>
<keyword evidence="5 7" id="KW-0472">Membrane</keyword>
<comment type="caution">
    <text evidence="10">The sequence shown here is derived from an EMBL/GenBank/DDBJ whole genome shotgun (WGS) entry which is preliminary data.</text>
</comment>
<evidence type="ECO:0000256" key="1">
    <source>
        <dbReference type="ARBA" id="ARBA00004571"/>
    </source>
</evidence>
<name>A0A4R0P587_9SPHI</name>
<dbReference type="InterPro" id="IPR039426">
    <property type="entry name" value="TonB-dep_rcpt-like"/>
</dbReference>
<dbReference type="InterPro" id="IPR036942">
    <property type="entry name" value="Beta-barrel_TonB_sf"/>
</dbReference>
<dbReference type="Gene3D" id="2.60.40.1120">
    <property type="entry name" value="Carboxypeptidase-like, regulatory domain"/>
    <property type="match status" value="1"/>
</dbReference>
<keyword evidence="2 7" id="KW-0813">Transport</keyword>
<dbReference type="OrthoDB" id="9768177at2"/>